<name>A0AAV9J4P6_9PEZI</name>
<evidence type="ECO:0000256" key="2">
    <source>
        <dbReference type="SAM" id="MobiDB-lite"/>
    </source>
</evidence>
<dbReference type="Proteomes" id="UP001324427">
    <property type="component" value="Unassembled WGS sequence"/>
</dbReference>
<evidence type="ECO:0008006" key="5">
    <source>
        <dbReference type="Google" id="ProtNLM"/>
    </source>
</evidence>
<accession>A0AAV9J4P6</accession>
<dbReference type="EMBL" id="JAVFHQ010000086">
    <property type="protein sequence ID" value="KAK4539685.1"/>
    <property type="molecule type" value="Genomic_DNA"/>
</dbReference>
<dbReference type="Gene3D" id="1.25.40.10">
    <property type="entry name" value="Tetratricopeptide repeat domain"/>
    <property type="match status" value="2"/>
</dbReference>
<proteinExistence type="predicted"/>
<evidence type="ECO:0000256" key="1">
    <source>
        <dbReference type="ARBA" id="ARBA00022737"/>
    </source>
</evidence>
<dbReference type="PANTHER" id="PTHR47447:SF17">
    <property type="entry name" value="OS12G0638900 PROTEIN"/>
    <property type="match status" value="1"/>
</dbReference>
<keyword evidence="4" id="KW-1185">Reference proteome</keyword>
<evidence type="ECO:0000313" key="4">
    <source>
        <dbReference type="Proteomes" id="UP001324427"/>
    </source>
</evidence>
<reference evidence="3 4" key="1">
    <citation type="submission" date="2021-11" db="EMBL/GenBank/DDBJ databases">
        <title>Black yeast isolated from Biological Soil Crust.</title>
        <authorList>
            <person name="Kurbessoian T."/>
        </authorList>
    </citation>
    <scope>NUCLEOTIDE SEQUENCE [LARGE SCALE GENOMIC DNA]</scope>
    <source>
        <strain evidence="3 4">CCFEE 5522</strain>
    </source>
</reference>
<feature type="compositionally biased region" description="Acidic residues" evidence="2">
    <location>
        <begin position="240"/>
        <end position="250"/>
    </location>
</feature>
<evidence type="ECO:0000313" key="3">
    <source>
        <dbReference type="EMBL" id="KAK4539685.1"/>
    </source>
</evidence>
<comment type="caution">
    <text evidence="3">The sequence shown here is derived from an EMBL/GenBank/DDBJ whole genome shotgun (WGS) entry which is preliminary data.</text>
</comment>
<keyword evidence="1" id="KW-0677">Repeat</keyword>
<sequence>MPSHLTRQVFRRLLANEPIVHRGCLRRQAYSSATAATALASRPRRQNGFPAVRPAQRRTFFNFNMFRKAKRELKEADMDPGIEKMMELEKMQRMRARLPHPEDVAKALRKFFAAKLAQKKPLEDTQAQLALQSIKYCIDSQSGQTAVDGEDVAGPILSTTFFTTAAKAARAQPKRISAAHIELAQVLYRVLLDARSARSKLALEACCMLLSNSGSPQKARELLVQHEKTDSAESPLSPTEAEEASAMDDAGEIAEQASTNFSRTAWRCVLVGFALKQDEPELKRTLAMMGERGLDRGEVVAGTMMDFYVSQDNAAEVRSWWERYRQVAPVAMPRSAMRDQATGKATYRVLRWCIRSGNLEFGHQIVTDVMRSNPSKPVWDSIFVWAAGTGKGVDEIGRMVDVMERSNEAVPDQAQWRVPDTATINALVEFAISKDDPYMAERFIALGRERGIEPDARTYVLQMDYRLSVNDVDGALTAYKNLQAMDLSEGEDLPVVNKLVVALCSSKRHDFDTIMNVAADLSDRRARFEPLTVATLSLLHLNRDELHDVIDLLNTHAFHYSSTERASIRDAMIAYCLDPATPTSRSWDAYTILRNVFDELTRASRTELMINFITRERPDMAVHVFNHMRQHSRADTMPTRDTYIAAFMGTARLGDLESLEVVHNQLKLDFNIEINTLVRNALVIAYTACGRPRKALGFWDEVVASREGPSYNSVHVALRACEKSPYGDLKAREIWALLGKQNVELDGAMWASYVAALAGNGEVRQAMQVVEAAEGKGEVEVDVFLLGSLFAGAPGMGKQGEVEGWGRERYPGVWAELVKTGVQEDEAGNRLFGVDRRVAP</sequence>
<feature type="region of interest" description="Disordered" evidence="2">
    <location>
        <begin position="224"/>
        <end position="250"/>
    </location>
</feature>
<protein>
    <recommendedName>
        <fullName evidence="5">Complex I intermediate-associated protein 84</fullName>
    </recommendedName>
</protein>
<organism evidence="3 4">
    <name type="scientific">Oleoguttula mirabilis</name>
    <dbReference type="NCBI Taxonomy" id="1507867"/>
    <lineage>
        <taxon>Eukaryota</taxon>
        <taxon>Fungi</taxon>
        <taxon>Dikarya</taxon>
        <taxon>Ascomycota</taxon>
        <taxon>Pezizomycotina</taxon>
        <taxon>Dothideomycetes</taxon>
        <taxon>Dothideomycetidae</taxon>
        <taxon>Mycosphaerellales</taxon>
        <taxon>Teratosphaeriaceae</taxon>
        <taxon>Oleoguttula</taxon>
    </lineage>
</organism>
<dbReference type="InterPro" id="IPR011990">
    <property type="entry name" value="TPR-like_helical_dom_sf"/>
</dbReference>
<gene>
    <name evidence="3" type="ORF">LTR36_010448</name>
</gene>
<dbReference type="AlphaFoldDB" id="A0AAV9J4P6"/>
<dbReference type="PANTHER" id="PTHR47447">
    <property type="entry name" value="OS03G0856100 PROTEIN"/>
    <property type="match status" value="1"/>
</dbReference>